<keyword evidence="3" id="KW-1185">Reference proteome</keyword>
<protein>
    <submittedName>
        <fullName evidence="2">Uncharacterized protein</fullName>
    </submittedName>
</protein>
<evidence type="ECO:0000313" key="3">
    <source>
        <dbReference type="Proteomes" id="UP001606134"/>
    </source>
</evidence>
<evidence type="ECO:0000256" key="1">
    <source>
        <dbReference type="SAM" id="Phobius"/>
    </source>
</evidence>
<accession>A0ABW7H5U8</accession>
<dbReference type="EMBL" id="JBIGIC010000001">
    <property type="protein sequence ID" value="MFG6485217.1"/>
    <property type="molecule type" value="Genomic_DNA"/>
</dbReference>
<keyword evidence="1" id="KW-1133">Transmembrane helix</keyword>
<keyword evidence="1" id="KW-0812">Transmembrane</keyword>
<proteinExistence type="predicted"/>
<feature type="transmembrane region" description="Helical" evidence="1">
    <location>
        <begin position="20"/>
        <end position="47"/>
    </location>
</feature>
<organism evidence="2 3">
    <name type="scientific">Pelomonas candidula</name>
    <dbReference type="NCBI Taxonomy" id="3299025"/>
    <lineage>
        <taxon>Bacteria</taxon>
        <taxon>Pseudomonadati</taxon>
        <taxon>Pseudomonadota</taxon>
        <taxon>Betaproteobacteria</taxon>
        <taxon>Burkholderiales</taxon>
        <taxon>Sphaerotilaceae</taxon>
        <taxon>Roseateles</taxon>
    </lineage>
</organism>
<reference evidence="2 3" key="1">
    <citation type="submission" date="2024-08" db="EMBL/GenBank/DDBJ databases">
        <authorList>
            <person name="Lu H."/>
        </authorList>
    </citation>
    <scope>NUCLEOTIDE SEQUENCE [LARGE SCALE GENOMIC DNA]</scope>
    <source>
        <strain evidence="2 3">BYS78W</strain>
    </source>
</reference>
<keyword evidence="1" id="KW-0472">Membrane</keyword>
<name>A0ABW7H5U8_9BURK</name>
<comment type="caution">
    <text evidence="2">The sequence shown here is derived from an EMBL/GenBank/DDBJ whole genome shotgun (WGS) entry which is preliminary data.</text>
</comment>
<gene>
    <name evidence="2" type="ORF">ACG04R_00965</name>
</gene>
<dbReference type="RefSeq" id="WP_394405673.1">
    <property type="nucleotide sequence ID" value="NZ_JBIGIC010000001.1"/>
</dbReference>
<dbReference type="Proteomes" id="UP001606134">
    <property type="component" value="Unassembled WGS sequence"/>
</dbReference>
<evidence type="ECO:0000313" key="2">
    <source>
        <dbReference type="EMBL" id="MFG6485217.1"/>
    </source>
</evidence>
<sequence>MDPQISEFLTAFVEGAMWRLLLAGALMGAWLWAFAGPTLLRGAYWLLSYVFRPVFRYARARDQSQCSHCDGTGIDWAVLRARHRAKREGRERKQ</sequence>